<dbReference type="RefSeq" id="WP_147925369.1">
    <property type="nucleotide sequence ID" value="NZ_VKAC01000003.1"/>
</dbReference>
<dbReference type="PANTHER" id="PTHR43046">
    <property type="entry name" value="GDP-MANNOSE MANNOSYL HYDROLASE"/>
    <property type="match status" value="1"/>
</dbReference>
<dbReference type="Proteomes" id="UP000321234">
    <property type="component" value="Unassembled WGS sequence"/>
</dbReference>
<evidence type="ECO:0000256" key="4">
    <source>
        <dbReference type="ARBA" id="ARBA00022842"/>
    </source>
</evidence>
<dbReference type="Pfam" id="PF00293">
    <property type="entry name" value="NUDIX"/>
    <property type="match status" value="1"/>
</dbReference>
<organism evidence="7 8">
    <name type="scientific">Quadrisphaera setariae</name>
    <dbReference type="NCBI Taxonomy" id="2593304"/>
    <lineage>
        <taxon>Bacteria</taxon>
        <taxon>Bacillati</taxon>
        <taxon>Actinomycetota</taxon>
        <taxon>Actinomycetes</taxon>
        <taxon>Kineosporiales</taxon>
        <taxon>Kineosporiaceae</taxon>
        <taxon>Quadrisphaera</taxon>
    </lineage>
</organism>
<keyword evidence="4" id="KW-0460">Magnesium</keyword>
<dbReference type="GO" id="GO:0016787">
    <property type="term" value="F:hydrolase activity"/>
    <property type="evidence" value="ECO:0007669"/>
    <property type="project" value="UniProtKB-KW"/>
</dbReference>
<reference evidence="7 8" key="1">
    <citation type="submission" date="2019-07" db="EMBL/GenBank/DDBJ databases">
        <title>Quadrisphaera sp. strain DD2A genome sequencing and assembly.</title>
        <authorList>
            <person name="Kim I."/>
        </authorList>
    </citation>
    <scope>NUCLEOTIDE SEQUENCE [LARGE SCALE GENOMIC DNA]</scope>
    <source>
        <strain evidence="7 8">DD2A</strain>
    </source>
</reference>
<dbReference type="EMBL" id="VKAC01000003">
    <property type="protein sequence ID" value="TXR56948.1"/>
    <property type="molecule type" value="Genomic_DNA"/>
</dbReference>
<dbReference type="PRINTS" id="PR00502">
    <property type="entry name" value="NUDIXFAMILY"/>
</dbReference>
<accession>A0A5C8ZIE6</accession>
<evidence type="ECO:0000256" key="3">
    <source>
        <dbReference type="ARBA" id="ARBA00022801"/>
    </source>
</evidence>
<proteinExistence type="inferred from homology"/>
<dbReference type="InterPro" id="IPR020084">
    <property type="entry name" value="NUDIX_hydrolase_CS"/>
</dbReference>
<evidence type="ECO:0000313" key="7">
    <source>
        <dbReference type="EMBL" id="TXR56948.1"/>
    </source>
</evidence>
<dbReference type="Gene3D" id="3.90.79.10">
    <property type="entry name" value="Nucleoside Triphosphate Pyrophosphohydrolase"/>
    <property type="match status" value="1"/>
</dbReference>
<comment type="cofactor">
    <cofactor evidence="1">
        <name>Mg(2+)</name>
        <dbReference type="ChEBI" id="CHEBI:18420"/>
    </cofactor>
</comment>
<dbReference type="PROSITE" id="PS00893">
    <property type="entry name" value="NUDIX_BOX"/>
    <property type="match status" value="1"/>
</dbReference>
<dbReference type="CDD" id="cd02883">
    <property type="entry name" value="NUDIX_Hydrolase"/>
    <property type="match status" value="1"/>
</dbReference>
<dbReference type="InterPro" id="IPR015797">
    <property type="entry name" value="NUDIX_hydrolase-like_dom_sf"/>
</dbReference>
<dbReference type="PANTHER" id="PTHR43046:SF12">
    <property type="entry name" value="GDP-MANNOSE MANNOSYL HYDROLASE"/>
    <property type="match status" value="1"/>
</dbReference>
<feature type="domain" description="Nudix hydrolase" evidence="6">
    <location>
        <begin position="2"/>
        <end position="143"/>
    </location>
</feature>
<evidence type="ECO:0000256" key="2">
    <source>
        <dbReference type="ARBA" id="ARBA00005582"/>
    </source>
</evidence>
<keyword evidence="8" id="KW-1185">Reference proteome</keyword>
<comment type="similarity">
    <text evidence="2 5">Belongs to the Nudix hydrolase family.</text>
</comment>
<sequence>MDTRVAAYAVVVAEHEGRPCMLLAHWNEHGRSGWTLPGGGIDPGEDLADAAVREVLEENGYAAELEALLGVDSAVVAPEHRVGADRGPMHALRIVYRARVVGGALRDEVGGSTDRAAWVPLKDVGALDRVELVDAGRRFAGLL</sequence>
<dbReference type="SUPFAM" id="SSF55811">
    <property type="entry name" value="Nudix"/>
    <property type="match status" value="1"/>
</dbReference>
<dbReference type="InterPro" id="IPR000086">
    <property type="entry name" value="NUDIX_hydrolase_dom"/>
</dbReference>
<gene>
    <name evidence="7" type="ORF">FMM08_05455</name>
</gene>
<keyword evidence="3 5" id="KW-0378">Hydrolase</keyword>
<dbReference type="PROSITE" id="PS51462">
    <property type="entry name" value="NUDIX"/>
    <property type="match status" value="1"/>
</dbReference>
<name>A0A5C8ZIE6_9ACTN</name>
<dbReference type="InterPro" id="IPR020476">
    <property type="entry name" value="Nudix_hydrolase"/>
</dbReference>
<dbReference type="AlphaFoldDB" id="A0A5C8ZIE6"/>
<dbReference type="OrthoDB" id="9814308at2"/>
<evidence type="ECO:0000259" key="6">
    <source>
        <dbReference type="PROSITE" id="PS51462"/>
    </source>
</evidence>
<comment type="caution">
    <text evidence="7">The sequence shown here is derived from an EMBL/GenBank/DDBJ whole genome shotgun (WGS) entry which is preliminary data.</text>
</comment>
<protein>
    <submittedName>
        <fullName evidence="7">NUDIX domain-containing protein</fullName>
    </submittedName>
</protein>
<evidence type="ECO:0000313" key="8">
    <source>
        <dbReference type="Proteomes" id="UP000321234"/>
    </source>
</evidence>
<evidence type="ECO:0000256" key="5">
    <source>
        <dbReference type="RuleBase" id="RU003476"/>
    </source>
</evidence>
<evidence type="ECO:0000256" key="1">
    <source>
        <dbReference type="ARBA" id="ARBA00001946"/>
    </source>
</evidence>